<dbReference type="RefSeq" id="WP_121172376.1">
    <property type="nucleotide sequence ID" value="NZ_RBIN01000004.1"/>
</dbReference>
<protein>
    <submittedName>
        <fullName evidence="2">Uncharacterized protein</fullName>
    </submittedName>
</protein>
<dbReference type="OrthoDB" id="6183134at2"/>
<accession>A0A420WWT9</accession>
<organism evidence="2 3">
    <name type="scientific">Kushneria sinocarnis</name>
    <dbReference type="NCBI Taxonomy" id="595502"/>
    <lineage>
        <taxon>Bacteria</taxon>
        <taxon>Pseudomonadati</taxon>
        <taxon>Pseudomonadota</taxon>
        <taxon>Gammaproteobacteria</taxon>
        <taxon>Oceanospirillales</taxon>
        <taxon>Halomonadaceae</taxon>
        <taxon>Kushneria</taxon>
    </lineage>
</organism>
<reference evidence="2 3" key="1">
    <citation type="submission" date="2018-10" db="EMBL/GenBank/DDBJ databases">
        <title>Genomic Encyclopedia of Type Strains, Phase IV (KMG-IV): sequencing the most valuable type-strain genomes for metagenomic binning, comparative biology and taxonomic classification.</title>
        <authorList>
            <person name="Goeker M."/>
        </authorList>
    </citation>
    <scope>NUCLEOTIDE SEQUENCE [LARGE SCALE GENOMIC DNA]</scope>
    <source>
        <strain evidence="2 3">DSM 23229</strain>
    </source>
</reference>
<evidence type="ECO:0000313" key="2">
    <source>
        <dbReference type="EMBL" id="RKR04190.1"/>
    </source>
</evidence>
<evidence type="ECO:0000256" key="1">
    <source>
        <dbReference type="SAM" id="MobiDB-lite"/>
    </source>
</evidence>
<comment type="caution">
    <text evidence="2">The sequence shown here is derived from an EMBL/GenBank/DDBJ whole genome shotgun (WGS) entry which is preliminary data.</text>
</comment>
<keyword evidence="3" id="KW-1185">Reference proteome</keyword>
<feature type="region of interest" description="Disordered" evidence="1">
    <location>
        <begin position="13"/>
        <end position="47"/>
    </location>
</feature>
<name>A0A420WWT9_9GAMM</name>
<proteinExistence type="predicted"/>
<dbReference type="Proteomes" id="UP000281975">
    <property type="component" value="Unassembled WGS sequence"/>
</dbReference>
<evidence type="ECO:0000313" key="3">
    <source>
        <dbReference type="Proteomes" id="UP000281975"/>
    </source>
</evidence>
<sequence>MPIVQRLEDVTRTMIEDAEAATETGPDANPGGHEHSSNPVADLGMSLKPHIDQGMSRKEVAERIGASTDLVDRCLSHPIVTQLDEGTDGR</sequence>
<dbReference type="EMBL" id="RBIN01000004">
    <property type="protein sequence ID" value="RKR04190.1"/>
    <property type="molecule type" value="Genomic_DNA"/>
</dbReference>
<dbReference type="AlphaFoldDB" id="A0A420WWT9"/>
<gene>
    <name evidence="2" type="ORF">C7446_1391</name>
</gene>